<keyword evidence="1" id="KW-0812">Transmembrane</keyword>
<gene>
    <name evidence="2" type="ORF">Hs30E_11010</name>
</gene>
<reference evidence="2 3" key="1">
    <citation type="submission" date="2020-02" db="EMBL/GenBank/DDBJ databases">
        <title>Draft genome sequence of Lactococcus sp. Hs30E4-3.</title>
        <authorList>
            <person name="Noda S."/>
            <person name="Yuki M."/>
            <person name="Ohkuma M."/>
        </authorList>
    </citation>
    <scope>NUCLEOTIDE SEQUENCE [LARGE SCALE GENOMIC DNA]</scope>
    <source>
        <strain evidence="2 3">Hs30E4-3</strain>
    </source>
</reference>
<organism evidence="2 3">
    <name type="scientific">Pseudolactococcus hodotermopsidis</name>
    <dbReference type="NCBI Taxonomy" id="2709157"/>
    <lineage>
        <taxon>Bacteria</taxon>
        <taxon>Bacillati</taxon>
        <taxon>Bacillota</taxon>
        <taxon>Bacilli</taxon>
        <taxon>Lactobacillales</taxon>
        <taxon>Streptococcaceae</taxon>
        <taxon>Pseudolactococcus</taxon>
    </lineage>
</organism>
<keyword evidence="1" id="KW-1133">Transmembrane helix</keyword>
<comment type="caution">
    <text evidence="2">The sequence shown here is derived from an EMBL/GenBank/DDBJ whole genome shotgun (WGS) entry which is preliminary data.</text>
</comment>
<feature type="transmembrane region" description="Helical" evidence="1">
    <location>
        <begin position="12"/>
        <end position="30"/>
    </location>
</feature>
<dbReference type="AlphaFoldDB" id="A0A6A0BAW7"/>
<evidence type="ECO:0000256" key="1">
    <source>
        <dbReference type="SAM" id="Phobius"/>
    </source>
</evidence>
<name>A0A6A0BAW7_9LACT</name>
<proteinExistence type="predicted"/>
<evidence type="ECO:0000313" key="2">
    <source>
        <dbReference type="EMBL" id="GFH42550.1"/>
    </source>
</evidence>
<evidence type="ECO:0000313" key="3">
    <source>
        <dbReference type="Proteomes" id="UP000480303"/>
    </source>
</evidence>
<dbReference type="Proteomes" id="UP000480303">
    <property type="component" value="Unassembled WGS sequence"/>
</dbReference>
<keyword evidence="3" id="KW-1185">Reference proteome</keyword>
<protein>
    <submittedName>
        <fullName evidence="2">Uncharacterized protein</fullName>
    </submittedName>
</protein>
<dbReference type="EMBL" id="BLLI01000028">
    <property type="protein sequence ID" value="GFH42550.1"/>
    <property type="molecule type" value="Genomic_DNA"/>
</dbReference>
<sequence length="56" mass="6223">MLRKNNFNPIQITICALIFLMVGIELLTLVVFRQSLHLPVIIGIGCGISMLLKQKG</sequence>
<accession>A0A6A0BAW7</accession>
<keyword evidence="1" id="KW-0472">Membrane</keyword>